<dbReference type="Proteomes" id="UP000319817">
    <property type="component" value="Chromosome"/>
</dbReference>
<organism evidence="2 3">
    <name type="scientific">Stieleria marina</name>
    <dbReference type="NCBI Taxonomy" id="1930275"/>
    <lineage>
        <taxon>Bacteria</taxon>
        <taxon>Pseudomonadati</taxon>
        <taxon>Planctomycetota</taxon>
        <taxon>Planctomycetia</taxon>
        <taxon>Pirellulales</taxon>
        <taxon>Pirellulaceae</taxon>
        <taxon>Stieleria</taxon>
    </lineage>
</organism>
<accession>A0A517NYK9</accession>
<dbReference type="SUPFAM" id="SSF51658">
    <property type="entry name" value="Xylose isomerase-like"/>
    <property type="match status" value="1"/>
</dbReference>
<dbReference type="EC" id="5.3.99.-" evidence="2"/>
<proteinExistence type="predicted"/>
<dbReference type="OrthoDB" id="9782626at2"/>
<evidence type="ECO:0000259" key="1">
    <source>
        <dbReference type="Pfam" id="PF01261"/>
    </source>
</evidence>
<dbReference type="Gene3D" id="3.20.20.150">
    <property type="entry name" value="Divalent-metal-dependent TIM barrel enzymes"/>
    <property type="match status" value="1"/>
</dbReference>
<gene>
    <name evidence="2" type="primary">iolI_2</name>
    <name evidence="2" type="ORF">K239x_42160</name>
</gene>
<dbReference type="InterPro" id="IPR013022">
    <property type="entry name" value="Xyl_isomerase-like_TIM-brl"/>
</dbReference>
<reference evidence="2 3" key="1">
    <citation type="submission" date="2019-02" db="EMBL/GenBank/DDBJ databases">
        <title>Deep-cultivation of Planctomycetes and their phenomic and genomic characterization uncovers novel biology.</title>
        <authorList>
            <person name="Wiegand S."/>
            <person name="Jogler M."/>
            <person name="Boedeker C."/>
            <person name="Pinto D."/>
            <person name="Vollmers J."/>
            <person name="Rivas-Marin E."/>
            <person name="Kohn T."/>
            <person name="Peeters S.H."/>
            <person name="Heuer A."/>
            <person name="Rast P."/>
            <person name="Oberbeckmann S."/>
            <person name="Bunk B."/>
            <person name="Jeske O."/>
            <person name="Meyerdierks A."/>
            <person name="Storesund J.E."/>
            <person name="Kallscheuer N."/>
            <person name="Luecker S."/>
            <person name="Lage O.M."/>
            <person name="Pohl T."/>
            <person name="Merkel B.J."/>
            <person name="Hornburger P."/>
            <person name="Mueller R.-W."/>
            <person name="Bruemmer F."/>
            <person name="Labrenz M."/>
            <person name="Spormann A.M."/>
            <person name="Op den Camp H."/>
            <person name="Overmann J."/>
            <person name="Amann R."/>
            <person name="Jetten M.S.M."/>
            <person name="Mascher T."/>
            <person name="Medema M.H."/>
            <person name="Devos D.P."/>
            <person name="Kaster A.-K."/>
            <person name="Ovreas L."/>
            <person name="Rohde M."/>
            <person name="Galperin M.Y."/>
            <person name="Jogler C."/>
        </authorList>
    </citation>
    <scope>NUCLEOTIDE SEQUENCE [LARGE SCALE GENOMIC DNA]</scope>
    <source>
        <strain evidence="2 3">K23_9</strain>
    </source>
</reference>
<dbReference type="InterPro" id="IPR050312">
    <property type="entry name" value="IolE/XylAMocC-like"/>
</dbReference>
<evidence type="ECO:0000313" key="2">
    <source>
        <dbReference type="EMBL" id="QDT12207.1"/>
    </source>
</evidence>
<dbReference type="InterPro" id="IPR006311">
    <property type="entry name" value="TAT_signal"/>
</dbReference>
<dbReference type="GO" id="GO:0016853">
    <property type="term" value="F:isomerase activity"/>
    <property type="evidence" value="ECO:0007669"/>
    <property type="project" value="UniProtKB-KW"/>
</dbReference>
<dbReference type="EMBL" id="CP036526">
    <property type="protein sequence ID" value="QDT12207.1"/>
    <property type="molecule type" value="Genomic_DNA"/>
</dbReference>
<evidence type="ECO:0000313" key="3">
    <source>
        <dbReference type="Proteomes" id="UP000319817"/>
    </source>
</evidence>
<dbReference type="PANTHER" id="PTHR12110">
    <property type="entry name" value="HYDROXYPYRUVATE ISOMERASE"/>
    <property type="match status" value="1"/>
</dbReference>
<sequence>MSLNRRTLLIGTALTASTAMLGDKTIAAGPDAKRKFTMDLRGSSVGIKADLKQAIQLASDNGFESVAPDAGYLAKLSGVQRADLLAQMKDKNLTWGSAGLPVDFRKDDATFRGGAGNLPKMAKALQQAGVTRVGTWLMPCHDELTYVANFRQHARRLRECATILKDHGQRFGLEYVGPKTLWASKRHSFVHSMRETKELIAEAGVDNMGFVLDSWHWFTAHENIDDILTLTNDDIVACDLNDAPKGLEIDQQIDSRRELPMTTGVIDLKAFLSALVQIGYDGPIRAEPFNGPLNQLGNEEAAAATAKAMKSAFDLVS</sequence>
<protein>
    <submittedName>
        <fullName evidence="2">Inosose isomerase</fullName>
        <ecNumber evidence="2">5.3.99.-</ecNumber>
    </submittedName>
</protein>
<name>A0A517NYK9_9BACT</name>
<feature type="domain" description="Xylose isomerase-like TIM barrel" evidence="1">
    <location>
        <begin position="55"/>
        <end position="310"/>
    </location>
</feature>
<dbReference type="Pfam" id="PF01261">
    <property type="entry name" value="AP_endonuc_2"/>
    <property type="match status" value="1"/>
</dbReference>
<keyword evidence="3" id="KW-1185">Reference proteome</keyword>
<dbReference type="InterPro" id="IPR036237">
    <property type="entry name" value="Xyl_isomerase-like_sf"/>
</dbReference>
<keyword evidence="2" id="KW-0413">Isomerase</keyword>
<dbReference type="RefSeq" id="WP_145419926.1">
    <property type="nucleotide sequence ID" value="NZ_CP036526.1"/>
</dbReference>
<dbReference type="PROSITE" id="PS51318">
    <property type="entry name" value="TAT"/>
    <property type="match status" value="1"/>
</dbReference>
<dbReference type="AlphaFoldDB" id="A0A517NYK9"/>